<dbReference type="EMBL" id="LNYA01000010">
    <property type="protein sequence ID" value="KTC98986.1"/>
    <property type="molecule type" value="Genomic_DNA"/>
</dbReference>
<keyword evidence="3" id="KW-0378">Hydrolase</keyword>
<proteinExistence type="predicted"/>
<dbReference type="PANTHER" id="PTHR46825">
    <property type="entry name" value="D-ALANYL-D-ALANINE-CARBOXYPEPTIDASE/ENDOPEPTIDASE AMPH"/>
    <property type="match status" value="1"/>
</dbReference>
<dbReference type="AlphaFoldDB" id="A0A0W0TUE8"/>
<protein>
    <submittedName>
        <fullName evidence="3">Beta-lactamase</fullName>
        <ecNumber evidence="3">3.4.16.4</ecNumber>
    </submittedName>
</protein>
<dbReference type="STRING" id="448.Lery_0675"/>
<dbReference type="CDD" id="cd14797">
    <property type="entry name" value="DUF302"/>
    <property type="match status" value="1"/>
</dbReference>
<dbReference type="Pfam" id="PF00144">
    <property type="entry name" value="Beta-lactamase"/>
    <property type="match status" value="1"/>
</dbReference>
<evidence type="ECO:0000259" key="1">
    <source>
        <dbReference type="Pfam" id="PF00144"/>
    </source>
</evidence>
<dbReference type="SUPFAM" id="SSF56601">
    <property type="entry name" value="beta-lactamase/transpeptidase-like"/>
    <property type="match status" value="1"/>
</dbReference>
<dbReference type="InterPro" id="IPR050491">
    <property type="entry name" value="AmpC-like"/>
</dbReference>
<feature type="domain" description="DUF302" evidence="2">
    <location>
        <begin position="435"/>
        <end position="497"/>
    </location>
</feature>
<dbReference type="InterPro" id="IPR005180">
    <property type="entry name" value="DUF302"/>
</dbReference>
<organism evidence="3 4">
    <name type="scientific">Legionella erythra</name>
    <dbReference type="NCBI Taxonomy" id="448"/>
    <lineage>
        <taxon>Bacteria</taxon>
        <taxon>Pseudomonadati</taxon>
        <taxon>Pseudomonadota</taxon>
        <taxon>Gammaproteobacteria</taxon>
        <taxon>Legionellales</taxon>
        <taxon>Legionellaceae</taxon>
        <taxon>Legionella</taxon>
    </lineage>
</organism>
<dbReference type="EC" id="3.4.16.4" evidence="3"/>
<name>A0A0W0TUE8_LEGER</name>
<dbReference type="Gene3D" id="3.40.710.10">
    <property type="entry name" value="DD-peptidase/beta-lactamase superfamily"/>
    <property type="match status" value="1"/>
</dbReference>
<sequence>MLNVNGVRKLRLLGLIQGMVIMTSTIAGHGRGDFQVLYQGQSVDDLIIQYMADHQIPGLSLAIVQAPYITRVVGYGLANTDSKRLVATHSVFPIGQITNAYTAVAVMQLKEMGKLQLDEAVSSYLKNLPTSWQAITIRQLMTHSSGLPDYREAPGFDYSKDYTTAQWLDLIKGIPLAFKAGTQSRLSATNNYLLGLVIEQVSGMTYQEFVGKNQIERMALKHTFFVGGETSMDNEVRDDKSGFKHQQFLKNRVYINPIEPVTGYQQTEQTLSPSKPLSWTATFADSGIMASAEDISLWDIGLAGGILVQDPVDREFLYHPVTANGQTIPGNAGWLFPGHPGFMEIKGHLPGYSTFLSRFTAPTELVCVTLLANKGGLPDLDILGRKIAGAFDHKLAAPEGAVWSETLQSPYSVSETMNRVAAIIKKQGGTVFARVDHSGEAGKVGQSLPETQVLIIGNPAKGTALMQAKAAFALDLPLRIMATEDEKKQVWLSFTDPVKLAAQYQVTPEQLPALKQMSMGLNRTCQQAVSAATMPASP</sequence>
<dbReference type="Gene3D" id="3.30.310.70">
    <property type="entry name" value="TT1751-like domain"/>
    <property type="match status" value="1"/>
</dbReference>
<evidence type="ECO:0000259" key="2">
    <source>
        <dbReference type="Pfam" id="PF03625"/>
    </source>
</evidence>
<accession>A0A0W0TUE8</accession>
<keyword evidence="3" id="KW-0121">Carboxypeptidase</keyword>
<evidence type="ECO:0000313" key="4">
    <source>
        <dbReference type="Proteomes" id="UP000054773"/>
    </source>
</evidence>
<dbReference type="InterPro" id="IPR012338">
    <property type="entry name" value="Beta-lactam/transpept-like"/>
</dbReference>
<dbReference type="PANTHER" id="PTHR46825:SF9">
    <property type="entry name" value="BETA-LACTAMASE-RELATED DOMAIN-CONTAINING PROTEIN"/>
    <property type="match status" value="1"/>
</dbReference>
<evidence type="ECO:0000313" key="3">
    <source>
        <dbReference type="EMBL" id="KTC98986.1"/>
    </source>
</evidence>
<dbReference type="Proteomes" id="UP000054773">
    <property type="component" value="Unassembled WGS sequence"/>
</dbReference>
<dbReference type="InterPro" id="IPR035923">
    <property type="entry name" value="TT1751-like_sf"/>
</dbReference>
<reference evidence="3 4" key="1">
    <citation type="submission" date="2015-11" db="EMBL/GenBank/DDBJ databases">
        <title>Genomic analysis of 38 Legionella species identifies large and diverse effector repertoires.</title>
        <authorList>
            <person name="Burstein D."/>
            <person name="Amaro F."/>
            <person name="Zusman T."/>
            <person name="Lifshitz Z."/>
            <person name="Cohen O."/>
            <person name="Gilbert J.A."/>
            <person name="Pupko T."/>
            <person name="Shuman H.A."/>
            <person name="Segal G."/>
        </authorList>
    </citation>
    <scope>NUCLEOTIDE SEQUENCE [LARGE SCALE GENOMIC DNA]</scope>
    <source>
        <strain evidence="3 4">SE-32A-C8</strain>
    </source>
</reference>
<keyword evidence="3" id="KW-0645">Protease</keyword>
<dbReference type="PATRIC" id="fig|448.7.peg.704"/>
<feature type="domain" description="Beta-lactamase-related" evidence="1">
    <location>
        <begin position="43"/>
        <end position="380"/>
    </location>
</feature>
<comment type="caution">
    <text evidence="3">The sequence shown here is derived from an EMBL/GenBank/DDBJ whole genome shotgun (WGS) entry which is preliminary data.</text>
</comment>
<dbReference type="InterPro" id="IPR001466">
    <property type="entry name" value="Beta-lactam-related"/>
</dbReference>
<dbReference type="GO" id="GO:0009002">
    <property type="term" value="F:serine-type D-Ala-D-Ala carboxypeptidase activity"/>
    <property type="evidence" value="ECO:0007669"/>
    <property type="project" value="UniProtKB-EC"/>
</dbReference>
<keyword evidence="4" id="KW-1185">Reference proteome</keyword>
<gene>
    <name evidence="3" type="ORF">Lery_0675</name>
</gene>
<dbReference type="SUPFAM" id="SSF103247">
    <property type="entry name" value="TT1751-like"/>
    <property type="match status" value="1"/>
</dbReference>
<dbReference type="Pfam" id="PF03625">
    <property type="entry name" value="DUF302"/>
    <property type="match status" value="1"/>
</dbReference>